<comment type="caution">
    <text evidence="2">The sequence shown here is derived from an EMBL/GenBank/DDBJ whole genome shotgun (WGS) entry which is preliminary data.</text>
</comment>
<name>A0AAE3LMP4_9BACI</name>
<keyword evidence="3" id="KW-1185">Reference proteome</keyword>
<keyword evidence="1" id="KW-0812">Transmembrane</keyword>
<sequence length="60" mass="7020">MDGGFRFADSLYQIVVFLIFFAIIMLIVGIVRSQSRRQKQLDTIVKRLDAISEKIDRMKE</sequence>
<reference evidence="2" key="1">
    <citation type="submission" date="2022-10" db="EMBL/GenBank/DDBJ databases">
        <title>Description of Fervidibacillus gen. nov. in the family Fervidibacillaceae fam. nov. with two species, Fervidibacillus albus sp. nov., and Fervidibacillus halotolerans sp. nov., isolated from tidal flat sediments.</title>
        <authorList>
            <person name="Kwon K.K."/>
            <person name="Yang S.-H."/>
        </authorList>
    </citation>
    <scope>NUCLEOTIDE SEQUENCE</scope>
    <source>
        <strain evidence="2">JCM 19140</strain>
    </source>
</reference>
<evidence type="ECO:0000256" key="1">
    <source>
        <dbReference type="SAM" id="Phobius"/>
    </source>
</evidence>
<evidence type="ECO:0000313" key="3">
    <source>
        <dbReference type="Proteomes" id="UP001209318"/>
    </source>
</evidence>
<feature type="transmembrane region" description="Helical" evidence="1">
    <location>
        <begin position="12"/>
        <end position="31"/>
    </location>
</feature>
<keyword evidence="1" id="KW-0472">Membrane</keyword>
<proteinExistence type="predicted"/>
<dbReference type="EMBL" id="JAOUSF010000002">
    <property type="protein sequence ID" value="MCU9613136.1"/>
    <property type="molecule type" value="Genomic_DNA"/>
</dbReference>
<gene>
    <name evidence="2" type="ORF">OEV98_06170</name>
</gene>
<dbReference type="Proteomes" id="UP001209318">
    <property type="component" value="Unassembled WGS sequence"/>
</dbReference>
<keyword evidence="1" id="KW-1133">Transmembrane helix</keyword>
<evidence type="ECO:0000313" key="2">
    <source>
        <dbReference type="EMBL" id="MCU9613136.1"/>
    </source>
</evidence>
<dbReference type="AlphaFoldDB" id="A0AAE3LMP4"/>
<protein>
    <recommendedName>
        <fullName evidence="4">DUF4083 domain-containing protein</fullName>
    </recommendedName>
</protein>
<evidence type="ECO:0008006" key="4">
    <source>
        <dbReference type="Google" id="ProtNLM"/>
    </source>
</evidence>
<dbReference type="RefSeq" id="WP_263072348.1">
    <property type="nucleotide sequence ID" value="NZ_JAOUSF010000002.1"/>
</dbReference>
<organism evidence="2 3">
    <name type="scientific">Perspicuibacillus lycopersici</name>
    <dbReference type="NCBI Taxonomy" id="1325689"/>
    <lineage>
        <taxon>Bacteria</taxon>
        <taxon>Bacillati</taxon>
        <taxon>Bacillota</taxon>
        <taxon>Bacilli</taxon>
        <taxon>Bacillales</taxon>
        <taxon>Bacillaceae</taxon>
        <taxon>Perspicuibacillus</taxon>
    </lineage>
</organism>
<accession>A0AAE3LMP4</accession>